<organism evidence="3 4">
    <name type="scientific">Flavivirga algicola</name>
    <dbReference type="NCBI Taxonomy" id="2729136"/>
    <lineage>
        <taxon>Bacteria</taxon>
        <taxon>Pseudomonadati</taxon>
        <taxon>Bacteroidota</taxon>
        <taxon>Flavobacteriia</taxon>
        <taxon>Flavobacteriales</taxon>
        <taxon>Flavobacteriaceae</taxon>
        <taxon>Flavivirga</taxon>
    </lineage>
</organism>
<comment type="caution">
    <text evidence="3">The sequence shown here is derived from an EMBL/GenBank/DDBJ whole genome shotgun (WGS) entry which is preliminary data.</text>
</comment>
<dbReference type="SUPFAM" id="SSF52317">
    <property type="entry name" value="Class I glutamine amidotransferase-like"/>
    <property type="match status" value="1"/>
</dbReference>
<dbReference type="Pfam" id="PF06283">
    <property type="entry name" value="ThuA"/>
    <property type="match status" value="1"/>
</dbReference>
<feature type="signal peptide" evidence="1">
    <location>
        <begin position="1"/>
        <end position="25"/>
    </location>
</feature>
<dbReference type="EMBL" id="JABBHF010000001">
    <property type="protein sequence ID" value="NMH86090.1"/>
    <property type="molecule type" value="Genomic_DNA"/>
</dbReference>
<accession>A0ABX1RSX8</accession>
<gene>
    <name evidence="3" type="ORF">HHX25_01110</name>
</gene>
<sequence length="347" mass="39060">MFKIQKPFLLSVLTLMLLSSLQSCGTPQKAKLKALIIDGQNNHGAWPKTSIMMKSYLEETGLFEVDIERTNYMWIGPHFNKIEGVKKIEELLEMYPIDTEKRTLVENPKADPDFSPNFEAYDVVISNFGWKTANWPDATKRNFEKYMRNGGGFVLIHAANNAWGDWEAYNEIIALGGWGGRNTESGPYVYYDVNNELKHDTSEGPCASHGPQLEYQLKTRAPEHPIMKGLPDTWLHAKDELYERLRGPAKNMTVLATAFSGTEADATKTDKNKGRTGRHEPLLMAVEYGKGRIFHSALGHMDYSMECVGFITTLQRGAEWAATGKVTQSIPEDFPAANTVSARKFKQ</sequence>
<dbReference type="PANTHER" id="PTHR40469">
    <property type="entry name" value="SECRETED GLYCOSYL HYDROLASE"/>
    <property type="match status" value="1"/>
</dbReference>
<evidence type="ECO:0000259" key="2">
    <source>
        <dbReference type="Pfam" id="PF06283"/>
    </source>
</evidence>
<feature type="domain" description="ThuA-like" evidence="2">
    <location>
        <begin position="84"/>
        <end position="321"/>
    </location>
</feature>
<keyword evidence="1" id="KW-0732">Signal</keyword>
<proteinExistence type="predicted"/>
<dbReference type="RefSeq" id="WP_169669211.1">
    <property type="nucleotide sequence ID" value="NZ_JABBHF010000001.1"/>
</dbReference>
<keyword evidence="4" id="KW-1185">Reference proteome</keyword>
<dbReference type="PANTHER" id="PTHR40469:SF2">
    <property type="entry name" value="GALACTOSE-BINDING DOMAIN-LIKE SUPERFAMILY PROTEIN"/>
    <property type="match status" value="1"/>
</dbReference>
<dbReference type="Gene3D" id="3.40.50.880">
    <property type="match status" value="1"/>
</dbReference>
<protein>
    <submittedName>
        <fullName evidence="3">ThuA domain-containing protein</fullName>
    </submittedName>
</protein>
<dbReference type="InterPro" id="IPR029062">
    <property type="entry name" value="Class_I_gatase-like"/>
</dbReference>
<reference evidence="3 4" key="1">
    <citation type="submission" date="2020-04" db="EMBL/GenBank/DDBJ databases">
        <title>A Flavivirga sp. nov.</title>
        <authorList>
            <person name="Sun X."/>
        </authorList>
    </citation>
    <scope>NUCLEOTIDE SEQUENCE [LARGE SCALE GENOMIC DNA]</scope>
    <source>
        <strain evidence="3 4">Y03</strain>
    </source>
</reference>
<dbReference type="InterPro" id="IPR029010">
    <property type="entry name" value="ThuA-like"/>
</dbReference>
<feature type="chain" id="PRO_5045382272" evidence="1">
    <location>
        <begin position="26"/>
        <end position="347"/>
    </location>
</feature>
<dbReference type="PROSITE" id="PS51257">
    <property type="entry name" value="PROKAR_LIPOPROTEIN"/>
    <property type="match status" value="1"/>
</dbReference>
<evidence type="ECO:0000256" key="1">
    <source>
        <dbReference type="SAM" id="SignalP"/>
    </source>
</evidence>
<evidence type="ECO:0000313" key="3">
    <source>
        <dbReference type="EMBL" id="NMH86090.1"/>
    </source>
</evidence>
<dbReference type="Proteomes" id="UP000746690">
    <property type="component" value="Unassembled WGS sequence"/>
</dbReference>
<name>A0ABX1RSX8_9FLAO</name>
<evidence type="ECO:0000313" key="4">
    <source>
        <dbReference type="Proteomes" id="UP000746690"/>
    </source>
</evidence>